<dbReference type="InterPro" id="IPR029058">
    <property type="entry name" value="AB_hydrolase_fold"/>
</dbReference>
<dbReference type="Pfam" id="PF00668">
    <property type="entry name" value="Condensation"/>
    <property type="match status" value="7"/>
</dbReference>
<feature type="domain" description="Carrier" evidence="8">
    <location>
        <begin position="2711"/>
        <end position="2786"/>
    </location>
</feature>
<dbReference type="PROSITE" id="PS00012">
    <property type="entry name" value="PHOSPHOPANTETHEINE"/>
    <property type="match status" value="8"/>
</dbReference>
<dbReference type="Gene3D" id="3.30.300.30">
    <property type="match status" value="7"/>
</dbReference>
<evidence type="ECO:0000256" key="3">
    <source>
        <dbReference type="ARBA" id="ARBA00022553"/>
    </source>
</evidence>
<dbReference type="PANTHER" id="PTHR45527">
    <property type="entry name" value="NONRIBOSOMAL PEPTIDE SYNTHETASE"/>
    <property type="match status" value="1"/>
</dbReference>
<dbReference type="InterPro" id="IPR023213">
    <property type="entry name" value="CAT-like_dom_sf"/>
</dbReference>
<dbReference type="Gene3D" id="3.30.559.10">
    <property type="entry name" value="Chloramphenicol acetyltransferase-like domain"/>
    <property type="match status" value="7"/>
</dbReference>
<dbReference type="InterPro" id="IPR006162">
    <property type="entry name" value="Ppantetheine_attach_site"/>
</dbReference>
<keyword evidence="4" id="KW-0677">Repeat</keyword>
<gene>
    <name evidence="9" type="ORF">JY572_05035</name>
</gene>
<dbReference type="SUPFAM" id="SSF47336">
    <property type="entry name" value="ACP-like"/>
    <property type="match status" value="8"/>
</dbReference>
<organism evidence="9 10">
    <name type="scientific">Myxococcus landrumensis</name>
    <dbReference type="NCBI Taxonomy" id="2813577"/>
    <lineage>
        <taxon>Bacteria</taxon>
        <taxon>Pseudomonadati</taxon>
        <taxon>Myxococcota</taxon>
        <taxon>Myxococcia</taxon>
        <taxon>Myxococcales</taxon>
        <taxon>Cystobacterineae</taxon>
        <taxon>Myxococcaceae</taxon>
        <taxon>Myxococcus</taxon>
    </lineage>
</organism>
<dbReference type="Gene3D" id="3.40.50.1820">
    <property type="entry name" value="alpha/beta hydrolase"/>
    <property type="match status" value="1"/>
</dbReference>
<dbReference type="NCBIfam" id="NF004282">
    <property type="entry name" value="PRK05691.1"/>
    <property type="match status" value="7"/>
</dbReference>
<dbReference type="InterPro" id="IPR010060">
    <property type="entry name" value="NRPS_synth"/>
</dbReference>
<dbReference type="CDD" id="cd17646">
    <property type="entry name" value="A_NRPS_AB3403-like"/>
    <property type="match status" value="1"/>
</dbReference>
<dbReference type="InterPro" id="IPR020806">
    <property type="entry name" value="PKS_PP-bd"/>
</dbReference>
<dbReference type="CDD" id="cd19534">
    <property type="entry name" value="E_NRPS"/>
    <property type="match status" value="1"/>
</dbReference>
<dbReference type="SUPFAM" id="SSF56801">
    <property type="entry name" value="Acetyl-CoA synthetase-like"/>
    <property type="match status" value="7"/>
</dbReference>
<dbReference type="InterPro" id="IPR001242">
    <property type="entry name" value="Condensation_dom"/>
</dbReference>
<keyword evidence="10" id="KW-1185">Reference proteome</keyword>
<dbReference type="InterPro" id="IPR045851">
    <property type="entry name" value="AMP-bd_C_sf"/>
</dbReference>
<evidence type="ECO:0000256" key="4">
    <source>
        <dbReference type="ARBA" id="ARBA00022737"/>
    </source>
</evidence>
<dbReference type="EMBL" id="CP071091">
    <property type="protein sequence ID" value="QSQ15441.1"/>
    <property type="molecule type" value="Genomic_DNA"/>
</dbReference>
<dbReference type="InterPro" id="IPR000873">
    <property type="entry name" value="AMP-dep_synth/lig_dom"/>
</dbReference>
<feature type="domain" description="Carrier" evidence="8">
    <location>
        <begin position="5379"/>
        <end position="5454"/>
    </location>
</feature>
<feature type="region of interest" description="Disordered" evidence="7">
    <location>
        <begin position="3835"/>
        <end position="3857"/>
    </location>
</feature>
<feature type="domain" description="Carrier" evidence="8">
    <location>
        <begin position="3856"/>
        <end position="3930"/>
    </location>
</feature>
<dbReference type="NCBIfam" id="TIGR01720">
    <property type="entry name" value="NRPS-para261"/>
    <property type="match status" value="1"/>
</dbReference>
<accession>A0ABX7NAC2</accession>
<dbReference type="SMART" id="SM00823">
    <property type="entry name" value="PKS_PP"/>
    <property type="match status" value="8"/>
</dbReference>
<comment type="cofactor">
    <cofactor evidence="1">
        <name>pantetheine 4'-phosphate</name>
        <dbReference type="ChEBI" id="CHEBI:47942"/>
    </cofactor>
</comment>
<dbReference type="PROSITE" id="PS00455">
    <property type="entry name" value="AMP_BINDING"/>
    <property type="match status" value="7"/>
</dbReference>
<dbReference type="CDD" id="cd17652">
    <property type="entry name" value="A_NRPS_CmdD_like"/>
    <property type="match status" value="3"/>
</dbReference>
<dbReference type="NCBIfam" id="TIGR01733">
    <property type="entry name" value="AA-adenyl-dom"/>
    <property type="match status" value="6"/>
</dbReference>
<dbReference type="CDD" id="cd12117">
    <property type="entry name" value="A_NRPS_Srf_like"/>
    <property type="match status" value="1"/>
</dbReference>
<feature type="domain" description="Carrier" evidence="8">
    <location>
        <begin position="2789"/>
        <end position="2864"/>
    </location>
</feature>
<evidence type="ECO:0000313" key="10">
    <source>
        <dbReference type="Proteomes" id="UP000663090"/>
    </source>
</evidence>
<dbReference type="RefSeq" id="WP_206717144.1">
    <property type="nucleotide sequence ID" value="NZ_CP071091.1"/>
</dbReference>
<evidence type="ECO:0000256" key="1">
    <source>
        <dbReference type="ARBA" id="ARBA00001957"/>
    </source>
</evidence>
<dbReference type="Gene3D" id="1.10.1200.10">
    <property type="entry name" value="ACP-like"/>
    <property type="match status" value="7"/>
</dbReference>
<dbReference type="InterPro" id="IPR009081">
    <property type="entry name" value="PP-bd_ACP"/>
</dbReference>
<feature type="domain" description="Carrier" evidence="8">
    <location>
        <begin position="7486"/>
        <end position="7561"/>
    </location>
</feature>
<feature type="domain" description="Carrier" evidence="8">
    <location>
        <begin position="600"/>
        <end position="674"/>
    </location>
</feature>
<dbReference type="Gene3D" id="2.30.38.10">
    <property type="entry name" value="Luciferase, Domain 3"/>
    <property type="match status" value="6"/>
</dbReference>
<dbReference type="InterPro" id="IPR036736">
    <property type="entry name" value="ACP-like_sf"/>
</dbReference>
<keyword evidence="3" id="KW-0597">Phosphoprotein</keyword>
<evidence type="ECO:0000313" key="9">
    <source>
        <dbReference type="EMBL" id="QSQ15441.1"/>
    </source>
</evidence>
<dbReference type="PROSITE" id="PS50075">
    <property type="entry name" value="CARRIER"/>
    <property type="match status" value="8"/>
</dbReference>
<dbReference type="SUPFAM" id="SSF52777">
    <property type="entry name" value="CoA-dependent acyltransferases"/>
    <property type="match status" value="14"/>
</dbReference>
<dbReference type="InterPro" id="IPR020845">
    <property type="entry name" value="AMP-binding_CS"/>
</dbReference>
<keyword evidence="6" id="KW-0443">Lipid metabolism</keyword>
<dbReference type="InterPro" id="IPR025110">
    <property type="entry name" value="AMP-bd_C"/>
</dbReference>
<dbReference type="Pfam" id="PF23024">
    <property type="entry name" value="AMP-dom_DIP2-like"/>
    <property type="match status" value="1"/>
</dbReference>
<dbReference type="Gene3D" id="3.30.559.30">
    <property type="entry name" value="Nonribosomal peptide synthetase, condensation domain"/>
    <property type="match status" value="7"/>
</dbReference>
<dbReference type="Pfam" id="PF00501">
    <property type="entry name" value="AMP-binding"/>
    <property type="match status" value="7"/>
</dbReference>
<dbReference type="Gene3D" id="3.40.50.980">
    <property type="match status" value="12"/>
</dbReference>
<dbReference type="Pfam" id="PF00550">
    <property type="entry name" value="PP-binding"/>
    <property type="match status" value="8"/>
</dbReference>
<feature type="region of interest" description="Disordered" evidence="7">
    <location>
        <begin position="2689"/>
        <end position="2709"/>
    </location>
</feature>
<dbReference type="CDD" id="cd19531">
    <property type="entry name" value="LCL_NRPS-like"/>
    <property type="match status" value="5"/>
</dbReference>
<feature type="compositionally biased region" description="Polar residues" evidence="7">
    <location>
        <begin position="3844"/>
        <end position="3854"/>
    </location>
</feature>
<evidence type="ECO:0000256" key="6">
    <source>
        <dbReference type="ARBA" id="ARBA00023098"/>
    </source>
</evidence>
<evidence type="ECO:0000256" key="2">
    <source>
        <dbReference type="ARBA" id="ARBA00022450"/>
    </source>
</evidence>
<feature type="domain" description="Carrier" evidence="8">
    <location>
        <begin position="6432"/>
        <end position="6507"/>
    </location>
</feature>
<dbReference type="CDD" id="cd05930">
    <property type="entry name" value="A_NRPS"/>
    <property type="match status" value="1"/>
</dbReference>
<dbReference type="CDD" id="cd19543">
    <property type="entry name" value="DCL_NRPS"/>
    <property type="match status" value="1"/>
</dbReference>
<dbReference type="Gene3D" id="3.40.50.12780">
    <property type="entry name" value="N-terminal domain of ligase-like"/>
    <property type="match status" value="1"/>
</dbReference>
<evidence type="ECO:0000259" key="8">
    <source>
        <dbReference type="PROSITE" id="PS50075"/>
    </source>
</evidence>
<keyword evidence="2" id="KW-0596">Phosphopantetheine</keyword>
<dbReference type="InterPro" id="IPR010071">
    <property type="entry name" value="AA_adenyl_dom"/>
</dbReference>
<reference evidence="9 10" key="1">
    <citation type="submission" date="2021-02" db="EMBL/GenBank/DDBJ databases">
        <title>De Novo genome assembly of isolated myxobacteria.</title>
        <authorList>
            <person name="Stevens D.C."/>
        </authorList>
    </citation>
    <scope>NUCLEOTIDE SEQUENCE [LARGE SCALE GENOMIC DNA]</scope>
    <source>
        <strain evidence="9 10">SCHIC003</strain>
    </source>
</reference>
<dbReference type="PANTHER" id="PTHR45527:SF1">
    <property type="entry name" value="FATTY ACID SYNTHASE"/>
    <property type="match status" value="1"/>
</dbReference>
<dbReference type="Pfam" id="PF13193">
    <property type="entry name" value="AMP-binding_C"/>
    <property type="match status" value="6"/>
</dbReference>
<feature type="domain" description="Carrier" evidence="8">
    <location>
        <begin position="1655"/>
        <end position="1730"/>
    </location>
</feature>
<keyword evidence="5" id="KW-0276">Fatty acid metabolism</keyword>
<dbReference type="InterPro" id="IPR040097">
    <property type="entry name" value="FAAL/FAAC"/>
</dbReference>
<dbReference type="NCBIfam" id="NF003417">
    <property type="entry name" value="PRK04813.1"/>
    <property type="match status" value="8"/>
</dbReference>
<sequence>MSSPLTAPRSATLLDLLDQRVTDSPDALLYRFLEDEAEPTLSYAGLSAHARRIAGALQAVASAGERAVLLYPPGLEYIAGFFGCLYAGLVAVPAYPPDPSRLERTLPRLRAVIRDAQATVVLTTSFIHSMGDFLFEHAPDLKALHWVATDALPEDAAASWQRPALTADSLAFLQYTSGSTGTPKGVMLTHANLLDNLGHIHRSFGAHDGSVGVIWLPPYHDMGLIGGILEPLYGGFPVALLSPLDFLKRPLRWLEAVSRFGGTISGGPNFAFELCTRKISPEQRQQLDLSRWELAFCGAEPIRPETLERFVEAFGPCGFRREALYPCYGLAEGTLIVSGARKGEGPELHAVRAEPLGRNLVEPADEDAQDARVLVGCGQTMEGQQVVIVEPESLRVSDAGQVGEVWVRGPSVARGYWQRPEETARAFQAMTADGHGPFLRTGDLGFLRGAELFVTGRLKDLLILRGRNHYPQDLELTAERAHPALRPGCGAAFGVEVEGEERLVLVQEVDPRRQLPSVDEVLAAVRQGLAESHEVQLHALVLIEPGSIPKTSSGKIQRQGTRAAWLAGELREVLAWREADSAAPVDAPSDSIGEALDTAESLENWLRQRLAARAGVRVEAVASDEPITRYGLDSLGAAELANDAERALGVALSMDTLLRGPSPRELARELLAAREGALKSQPMERGDDAGPAPLSFAQQRLWFLQQLEPGSPVYNIPAALRLEGTLDVAVLRRCFDVLVRRHEALRTTVANVDGQPVQVIHPALTVDLPVMDLSDLPGTRCEEEALGHALAQARQSFDLATGPLLRGVLLRLSEHTHVLALTLHHLVSDGTSMGVLVRELAALYEALASGRPSPLPELPVRYVDYARWQRQWLSGEVLASQVSYWRQQLARAPHALELPTDKPRPAVQSFRGASVPVRLSRELTQALKSLARGEGGTPFMVLLAGFQVLLHRYSGQQDLSVGTAIAGRRRAELQGMVGSFINNLVLRTHLTGELTFRELLGRVREVTLGAYAHQDVPFEKLVEELRPRRDLGRAPFFQVMLLLQQDPLPSVTMPGLSLRSLDVESPAAKYDLTLSLTDTADGLSGTLEYSTDLFEAGTVERMVAHLGVLLASAVAEPDQHVGALRLLSSEEERRVTVEWNDTTAHFERQATLPQLFSAQAARTPEAVALVCGDAVVTYQELRTRASALARRLRGLGVRPGSLVAVCASRSVELVTGLLGVLEAGGAYVPLDPSYPSERLAFMLRDSGAGVLLTQRHLEGTVPATGVECVFLDEPGMTGTRADESPAGSAHPEDLAYVLYTSGSTGTPKGVMVRHRNVANFFAGMDARLGASDAGTWLAVTSVSFDISVLELLWTLCRGFKVIVHTEAEQGQVAEALSRHAVTHLQLTPSRAHALLTESRGLEALASVRRLLVGGEALPPELAARLRGALRGGELLNMYGPTETTVWSSTHTVGDVTGSISIGMPIANTALYVLDARMHPVPVGVAGELYIGGEGVARGYLERPALTAERFVPDVYSATPGARMYRTGDLARWHANGTMEFLGRVDQQVKVRGYRIELGEVEAALGQSASVRAAVVAARQEPQGDTRLVAYIVPTAASVDFATLRASLRQRLPEYMVPSAFMVLDALPLTPNGKVDRKALPAPDHVRSEPGAEFIAPRTSVEEALARVWSELLGVERVGAFDDFFELGGHSLLATQVIARVRSLFSTELPLRELFEDRTVAALAARIEASIQAHRDGRQHAPMRKLPRTDTLPLSFAQQRLWVLDRLEPDSPLYNMPAVLRLHGTLDVPALEKTFDAAIRRHEGLRATFHTAQGMTVQRIASDVVLALPVVDVSTVPHADPQAEVERRILKEVKRPFDLSRAPLMRVLLLKLAEREHVLVLTMHHIISDGWSMDILVREMAAIYESFTAGRPSPLPELTFQYADFAAWQRQWLEGEVLQGQLGWWRQQLDGIPQLLQLPTDKPRPTARTYQGATRVLTLPAQLAASLRELSQREGVTLYMTLLAAFDVLLARYSGQTDIVVGTDIANRTHSETEGLVGFFINQLVMRTRLDGDPTFRELLGRVREASLGAYAHQDVPFEELVRELNPERSLGHAPLFQVKLVLQNLPQPRLELPGLTMELLPVDDHTSKFDVTVEFTDLPHGLDFLCEYSTDLFEAETIERMMGHLRTLLESAVASPSLRLSQLSMLTPPERQQLLVDWNATALERLDSTAHQLFEAQVLRTPHAPAVSFESSSFTYLQLNSRSNQLARHLRSLGVGPDTLVGLCVERSLDMVVAILAVLKAGGAYLPLDPSYPAHRLAFMLQQARPPVLLTQQHLADELPSQGEMLFCLDSDWPQLASLPDDNLSPLALADHLAYVIFTSGSTGQPKGTLLTHRGLCNTALAAAGALRLEPGQKALQFAAFGFDASVWECFSALLSGAQLCLAPRDSLMPGLPLHSLLRQQAITTATLTPSVLAQTSPDGLESLRTLASAGEALPAELARRWGQGRLLLNAYGPTEVTVCASVTPGPVTPSQLTIGRALPNVRLYVLDSSLHPVPLGVPGELFVGGPGLARGYLHRADLSAERFVPNPFSTTPGARLYRTGDRVRWLASGELDFLGRADSQVKLRGFRIELGEVEAVLSLHPSIHEAVALVREDVPGDSRLVAYAVLSEGHELDSAALRTHLLQRLPEYMVPSAFVALDSLPLTSNGKLDRNALPAPDRAGTSELSEEDSAALSETEERIAAIFAELLHLERVGRHDSFFELGGHSLLATQAVSRIYETFGVELSLRDVFEAPTVAGLASHLVKVLTEAQRNPVEKQIAEIFTDLLKVEHVGLDDSFFELGGHSLLATQAVSRIYETFGVELPLRDIFEAPTVARLAALVAKQAGIVISAQPAEEEGKVAGPRIAPVPRTEALPLSFSQQRLWFFDQLEPGSATYNIPAVVRMEGELDIAALERSFNALVQRHEALRTTFHAEGATPVQVIAAKLAVPLTTVDLTHLPENERQQQMLRLAREEASQPFDLTRGPLLRTTLLRLGEREHVLLLDMHHVVSDGWSLGVLIREMAALYEGFISGREVTLPELPIQYADYAAWQRGWLQGDVLETQLAYWRQQLAGAPESLELPTDRPRPVVQSFRGAQQPVALSRELSEALKALAQREGVTPFMALLGAWQVLLSRYSGQDDFSIGSPIAGRTRGETEGLIGFFVNTLVLRTKLDGELSVRELLARVRETTLSAYAHQDVPFEKLVDALQPERSLSRTPLFQVMFILQNAPVPELALPGLTLKPVPVDSHTSRFDLTLTLEDTKEGFRGTLDYSTDLFEPSTVARMAGHLRRLIEGMVADPRQLTSSLPLLSEAERHEVLEGWNDTAYDYPREACIHDVFALQVAQRPDSIALESASQRLTYRQLDARANQLAHLLQRHGVGPDSRVALCLERSVELVVSLLAILKAGGAYVPLDVDYPRERLAQMLEDARPQVLVTSRALASRLPTEGLTLVLLEEVSEALERQPTSAPASATTSRNLAYVDFTSGSTGRPKGVCIEHRSVMRLLMGRVDYMELGPQHSFLLIAPISFDASTLEVWGPLLHGGRLVLFPPHAPNDVRELQAVLRTHAVTTLHLTAGLFTQMVDANLEGLRSVKQLLTGGDVVSAPHVRRVLEELRIPVTACYGPTESTLFASCHRMTDATHVGTSVPIGTPIGNTRLYVLDAHQRPVPVGVPGELYISGDGLARGYLGRPELTAERFLRDPFSTEAGARMYRTGDQVRRRADGVLEFLGRADTQVKIRGFRIELPEVESALLKHPALQQAIVVAREDHGRKRLVAYIVGEANMAELRAHLKERLPEYMIPSAFVRLEALPLTANGKVDRKALPAPDSQQPELSSTYEAPRDATEQALADIWSKVLGRDRVGIRDNFFELGGDSIVSLQVVARARQAGLRLSPRQLFQHQTVEALATVARQAPSDLGEQGLVTGPAPLTPVQHAFFESSPLPHPFNQALLLQVLSPVDTSVLEVALRRLVEHHDALRLKYSPRSEGGWHQHVSGLEAPLHLVRVDLSTVPEAQQAQALEAEATRLQASLSLEEGLLLRAAHFSLGAGRPARLLLVAHHLAVDTVSWRVLVEDLESLCTQLRSGQTPSLPAKSTSFKAWAEKLQEYAHSEALTRELDYWLNDARAQVRPHPVDRATGPNTFASSRTLSLSLDADETRALLHEVPAAYRARIEDVLLGALTHSLCHWTGHGSVLVELEGHGREDLFEGVDLSRTVGWFTATYPVLFQLPASGSPGDALRAVRDELRRLPTKGLGHGLLRHLATGETAARLRDLPRAQVSFNYLGQLDAAGSSTFRLANEPVGASVDSGHDRSHPLEVGGLVREGELHLSFTYSTNLHERATVEALAQGVLSRLRALIAGRTTDDARRFTPTDFPLAALEQDTLDRLLQRLGPDIEDLYPLSPMQQGMLFHALLVPDSSVYFVQSSFRIQGHFDPRRFQRAWEHVVARNPVLRTRFVWEGLTEPLQVVHSRASLPWTQLDWRHLAPREQQAHTDAFLAEDRARGFDLACPPLMRLAILRLSDSSWQLVWSQHHLLLDGWSVGQLLQDLFSVYDALLHSEQPRLSSRPLYRDYIAWLREPSRPSSESFWREELQGFRSPTPLPSASSSAATDASRAMGKRALALTAAASSALQDFARRHQLTLNTLLQASWALLLSRYSGDTDVLFGATSAARPAELPSSQAMMGLFINSLPVRVRLESHQPVLTWLRQLQERQSLQAAHEHTPLVQVQSWSQLPRGASLFDSLLVFENYPLEASLRQRSGDFEVLDVQAFDHTNYPLTAIVSPGRQLTLTFSYEEARFSTEAIDRLLGHWQVLLEGLMAHASRRLDEVPMLTATERQQVLVDWNATAMEFPQGDCIHHLFQAQAQRTPDAPAVFFEGQQLSYRQLDERSNQLAHHLRTLGVAPEVRVALCAERSLEMVIALFGILKAGGAYVPLDPAYPRERLAFMLQDCGAPVLLTQQHLAPSLPAHSATVLLLDADGPVIARQPATPPVSGVTAEHLAYVIYTSGSTGRPKGAMNPHAGVVNRLRWMPRALGLDAGDTVLQKTPFSFDVSVWEFFAPLMVGARLVVARPGGHQDGAYLARLISQQRVTLLHFVPSMLQVFLEQPRLEETCASVKQVICSGEALPAALQQRCHQQLPQAALHNLYGPTEAAVEVTAWTCPRGPMPSSVPIGRPIANTQVYVLDEALQPVPPGVAGELYLAGIQVGRGYWRRPELTAERFIPNPFSTSPGERLYRTGDKVRWREDGAIDYLGRFDFQVKVRGFRIELGEIEAVLTLQPGLKDAVVVAREDVPGDKRLVAYVVMHPGHVLDTATLAQALKQHLPEHMVPSAFVALDALPLSPNGKLDRRALPAPEFAATSLAEYLAPRTPTEQLVAGMFAQVLRLERVSATSDFFELGGHSLLATQVISRLREAFGTEVSLRAIFEAPTVEALSQRVDAAMGVGSETQAPALTPAPRTGALPLSFAQQRLWFLHQLEPASPLYNIPTALRLVGKLDVVALEESFREIIRRHEALRTTFKATAEEPVQVIAASLELPLTRVDLGGLTAEARGAELRRQVGEEAHHAFDLAQGPLFRITLLAMGEQEHVLLLTMHHTIADGWSLDVLIREMAAMYEAFASSRPLTLPELSLQYVDYAVWQRDWLRGEALEAQLSFWRQQLAGAPHGLELPIDKVRPARQTHAGASLPLALSQELSESLQQLAQREGVTPFMVLLAAWQLLLSRYSGQEDITIGSPIAGRNRAETEELIGNFVNTLVLRTKLDGNPTFRELLGRVREASLGAYAHQDVPFERLVEELRPERDLSRPPLFQAMFVLHNTPKQDISFAGLSLRRIATEVRTAKMELSLSLEDTPRGFAGSLDYNTDLFEAETIERMMGHLRTLLESAVASPSLRLSQLSMLTPSERQQLLVDWNATTLERLDSTAHQLFEAQVLRTPHAPAVSFESSSFTYLQLNSRSNQLARHLRSLGVGPDTLIGLCVERSLDMVVAILAVLKAGGAYLPLDPSYPSHRLAFMLQQARPPVLLTQQHLADELPSQGEMLFCLDSDWPQLASLPDDNLSPLALADHLAYVIFTSGSTGQPKGTLLTHRGLCNTALAAAGALRLEPGQKALQFAAFGFDASVWECFSALLSGAQLCLAPRDSLMPGLPLHSLLRQQAITTATLTPSVLAQTSPDGLESLRTLASAGEALPAELARRWGQGRLLLNAYGPTEVTVCASVTPGPVTPSQLTIGRALPNVRLYVLDSALHPVPLGVPGELFVGGPGLARGYLHRADLSAERFVPNPFSTTPGARLYRTGDRVRWLASGELDFLGRADSQVKLRGFRIELGEVEAVLSLHPSIHEAVALVREDVPGDSRLVAYAVLSEGHELDSAALRTHLLQRIPEYMVPSAFVALVSLPLTSNGKLDRSALPAPELLREKEKPFIAPRTPVEEIVAAIWRELLAVDGVSTDDDFFDLGGHSLLATQVTSRIRNAFQVEVPLSDLFELRTVAALSARVETAARAAHRVQAPPLQPRAQGSSLPLSFAQHRLLFLNKLEPDSPLYNMAVVLRLEGVLDASALEKSFNELMRRHEGLRATFHAEQGSMVQHIAPQLTLPLPVVDLSGVPPAELEAEVERLSLEEAKRPFELARAPLMRVTLLRLTDHRHVLLLTMHHIISDGWSMSILVREVATSYQAFSAGLPSPLPELAVQYADYAAWQRQWLEGEVLQGQLGWWRQQLDGIPQLLQLPTDKPRPTSRTVRGENHRFTLSPELVTAMKTLSQREGVTLYMTLLAAFDVLLARYSGQTDIVVGTDIANRTHAETEGLIGFFINQLVMRTRLDGDPTFRELLVRVREASLGAYAHQDVPFEELVRELNPERSLGHAPLFQVKLVLQNQPRSKLDLPDLTMEMVPVDHHTSKFDLTLSFNDTGQGLAAFCEYSTDLFEAETIERMMGHLRTLLESAVASPSLRLSQLSMLTPPERQQLLVDWNATTLERLDSTAHQLFEAQVLRTPHAPAVSFESSSFTYLQLNSRSNQLARHLRSLGVGPDTLVGLCVERSLDMVVAILAVLKAGGAYLPLDPSYPSHRLAFMLQQARPPVLLTQQHLADELPSQGEMLFCLDSDWPQLASLPDDNLSPLALADHLAYVIFTSGSTGQPKGTLLTHRGLCNTALAAAGALRLEPGQKALQFAAFGFDASVWECFSALLSGAQLCLAPRDSLMPGLPLHSLLRQQAITTATLTPSVLAQTSPDGLESLRTLASAGEALPAELARRWGQGRLLLNAYGPTEVTVCASVTPGPVTPSQLTIGRALPNVRLYVLDSALHPVPLGVPGELFVGGPGLARGYLHRADLSAERFVPNPFSTTPGARLYRTGDRVRWLASGELDFLGRADSQVKLRGFRIELGEVEAVLSLHPSIHEAVALVREDVPGDSRLVAYAVLSEGHELDSAALRTHLLQRLPEYMVPSAFVALDSLPLTSNGKLDRNALPAPDRARMEQGLDFEPPQGEIETQLGAIFMELLGIAQVGRNDSFFELGGHSLLATQAISRVDELFGVQLPLREIFETPTIANLSTHIEAALASQVDAEELSRMMAELEEKP</sequence>
<dbReference type="CDD" id="cd05931">
    <property type="entry name" value="FAAL"/>
    <property type="match status" value="1"/>
</dbReference>
<evidence type="ECO:0000256" key="7">
    <source>
        <dbReference type="SAM" id="MobiDB-lite"/>
    </source>
</evidence>
<dbReference type="InterPro" id="IPR042099">
    <property type="entry name" value="ANL_N_sf"/>
</dbReference>
<proteinExistence type="predicted"/>
<protein>
    <submittedName>
        <fullName evidence="9">Non-ribosomal peptide synthase/polyketide synthase</fullName>
    </submittedName>
</protein>
<evidence type="ECO:0000256" key="5">
    <source>
        <dbReference type="ARBA" id="ARBA00022832"/>
    </source>
</evidence>
<name>A0ABX7NAC2_9BACT</name>
<dbReference type="Proteomes" id="UP000663090">
    <property type="component" value="Chromosome"/>
</dbReference>